<name>A0AAD8L092_TARER</name>
<dbReference type="InterPro" id="IPR004320">
    <property type="entry name" value="BPS1_pln"/>
</dbReference>
<evidence type="ECO:0000313" key="2">
    <source>
        <dbReference type="Proteomes" id="UP001229421"/>
    </source>
</evidence>
<keyword evidence="2" id="KW-1185">Reference proteome</keyword>
<reference evidence="1" key="1">
    <citation type="journal article" date="2023" name="bioRxiv">
        <title>Improved chromosome-level genome assembly for marigold (Tagetes erecta).</title>
        <authorList>
            <person name="Jiang F."/>
            <person name="Yuan L."/>
            <person name="Wang S."/>
            <person name="Wang H."/>
            <person name="Xu D."/>
            <person name="Wang A."/>
            <person name="Fan W."/>
        </authorList>
    </citation>
    <scope>NUCLEOTIDE SEQUENCE</scope>
    <source>
        <strain evidence="1">WSJ</strain>
        <tissue evidence="1">Leaf</tissue>
    </source>
</reference>
<accession>A0AAD8L092</accession>
<dbReference type="EMBL" id="JAUHHV010000002">
    <property type="protein sequence ID" value="KAK1432352.1"/>
    <property type="molecule type" value="Genomic_DNA"/>
</dbReference>
<organism evidence="1 2">
    <name type="scientific">Tagetes erecta</name>
    <name type="common">African marigold</name>
    <dbReference type="NCBI Taxonomy" id="13708"/>
    <lineage>
        <taxon>Eukaryota</taxon>
        <taxon>Viridiplantae</taxon>
        <taxon>Streptophyta</taxon>
        <taxon>Embryophyta</taxon>
        <taxon>Tracheophyta</taxon>
        <taxon>Spermatophyta</taxon>
        <taxon>Magnoliopsida</taxon>
        <taxon>eudicotyledons</taxon>
        <taxon>Gunneridae</taxon>
        <taxon>Pentapetalae</taxon>
        <taxon>asterids</taxon>
        <taxon>campanulids</taxon>
        <taxon>Asterales</taxon>
        <taxon>Asteraceae</taxon>
        <taxon>Asteroideae</taxon>
        <taxon>Heliantheae alliance</taxon>
        <taxon>Tageteae</taxon>
        <taxon>Tagetes</taxon>
    </lineage>
</organism>
<dbReference type="GO" id="GO:0048367">
    <property type="term" value="P:shoot system development"/>
    <property type="evidence" value="ECO:0007669"/>
    <property type="project" value="InterPro"/>
</dbReference>
<sequence length="128" mass="14801">MENNHLMCVFREVTSFNIVIFRSLLEFLAIPSLRRSRISRWTTISRFLSNSKVVPEGKIADTNVNELQRLDATLSRYSSVEKMEFIQVVPKNLDTLEATLEGINSHLYSFSRRLILSRVSILNMVSSY</sequence>
<dbReference type="AlphaFoldDB" id="A0AAD8L092"/>
<comment type="caution">
    <text evidence="1">The sequence shown here is derived from an EMBL/GenBank/DDBJ whole genome shotgun (WGS) entry which is preliminary data.</text>
</comment>
<dbReference type="Proteomes" id="UP001229421">
    <property type="component" value="Unassembled WGS sequence"/>
</dbReference>
<gene>
    <name evidence="1" type="ORF">QVD17_09248</name>
</gene>
<evidence type="ECO:0000313" key="1">
    <source>
        <dbReference type="EMBL" id="KAK1432352.1"/>
    </source>
</evidence>
<dbReference type="Pfam" id="PF03087">
    <property type="entry name" value="BPS1"/>
    <property type="match status" value="1"/>
</dbReference>
<proteinExistence type="predicted"/>
<protein>
    <submittedName>
        <fullName evidence="1">Uncharacterized protein</fullName>
    </submittedName>
</protein>
<dbReference type="GO" id="GO:0048364">
    <property type="term" value="P:root development"/>
    <property type="evidence" value="ECO:0007669"/>
    <property type="project" value="InterPro"/>
</dbReference>